<name>A0A699GN35_TANCI</name>
<dbReference type="Gene3D" id="4.10.60.10">
    <property type="entry name" value="Zinc finger, CCHC-type"/>
    <property type="match status" value="1"/>
</dbReference>
<dbReference type="SMART" id="SM00343">
    <property type="entry name" value="ZnF_C2HC"/>
    <property type="match status" value="2"/>
</dbReference>
<dbReference type="GO" id="GO:0003676">
    <property type="term" value="F:nucleic acid binding"/>
    <property type="evidence" value="ECO:0007669"/>
    <property type="project" value="InterPro"/>
</dbReference>
<dbReference type="InterPro" id="IPR043502">
    <property type="entry name" value="DNA/RNA_pol_sf"/>
</dbReference>
<dbReference type="PANTHER" id="PTHR24559">
    <property type="entry name" value="TRANSPOSON TY3-I GAG-POL POLYPROTEIN"/>
    <property type="match status" value="1"/>
</dbReference>
<dbReference type="InterPro" id="IPR043128">
    <property type="entry name" value="Rev_trsase/Diguanyl_cyclase"/>
</dbReference>
<gene>
    <name evidence="4" type="ORF">Tci_117084</name>
</gene>
<dbReference type="Gene3D" id="3.10.10.10">
    <property type="entry name" value="HIV Type 1 Reverse Transcriptase, subunit A, domain 1"/>
    <property type="match status" value="1"/>
</dbReference>
<dbReference type="InterPro" id="IPR041577">
    <property type="entry name" value="RT_RNaseH_2"/>
</dbReference>
<dbReference type="Pfam" id="PF00078">
    <property type="entry name" value="RVT_1"/>
    <property type="match status" value="1"/>
</dbReference>
<dbReference type="CDD" id="cd01647">
    <property type="entry name" value="RT_LTR"/>
    <property type="match status" value="1"/>
</dbReference>
<dbReference type="GO" id="GO:0003964">
    <property type="term" value="F:RNA-directed DNA polymerase activity"/>
    <property type="evidence" value="ECO:0007669"/>
    <property type="project" value="UniProtKB-KW"/>
</dbReference>
<keyword evidence="4" id="KW-0695">RNA-directed DNA polymerase</keyword>
<protein>
    <submittedName>
        <fullName evidence="4">Putative reverse transcriptase domain-containing protein</fullName>
    </submittedName>
</protein>
<keyword evidence="4" id="KW-0808">Transferase</keyword>
<dbReference type="Pfam" id="PF24626">
    <property type="entry name" value="SH3_Tf2-1"/>
    <property type="match status" value="1"/>
</dbReference>
<feature type="domain" description="CCHC-type" evidence="2">
    <location>
        <begin position="111"/>
        <end position="124"/>
    </location>
</feature>
<dbReference type="InterPro" id="IPR001878">
    <property type="entry name" value="Znf_CCHC"/>
</dbReference>
<keyword evidence="4" id="KW-0548">Nucleotidyltransferase</keyword>
<dbReference type="InterPro" id="IPR056924">
    <property type="entry name" value="SH3_Tf2-1"/>
</dbReference>
<sequence length="604" mass="70363">MNIAAYTERFHELALLCPDVVPNEKKKVELYIKGLPEIIKGETTSTRPVTLNEAVRANHTEIAPKCNRYGRCHFDQCPPKCENFGRMGYKAKDCRSKNIASGVVVQPNLVCYECGKRGHKSRVCSSVYSKINLRSDYHQLRIREEDIPITAFRTTYGHFEFQVMPFGLTDAPAVFMDLMNRVCKPYLDKFVIVFIDDILIYSKNKEDHEKHLKTILELLKHEKLYGKFSKCEFWLKSVQFLGHVIESNGVHFDHAKVEAIQNWSAQTIPTEGMEEEEAFQTLKHKLCSVPILALPEGTENCIVYCDVSLKGFGAKELNMRQRRWIELLSDYDCEIRYHPGKGNLVAYALSRKDREPLRVRSLVMTVHTNLPKKILEAQTEAMKEENVKVENLGRKHGKLSPWYIGPFEIIERIVPVAYKLELPEKLRGIHNTFHVSDLKKFLADENLVIPLEEIQLDDKLHFIEKLVEIMDREVKQLKESRIPIVKVRWNSRRGLEYTWEREDFFKRNYPHMFSRVLNPPPYTQNFMPPKPDLYYTGLDEFAVKPVVENNSSKEETKVVRKNIDDLVIKEWVSDDEEENVAQPKIVKKIVKPSIVKKEFVKPRQ</sequence>
<keyword evidence="1" id="KW-0479">Metal-binding</keyword>
<dbReference type="EMBL" id="BKCJ010023896">
    <property type="protein sequence ID" value="GEV45107.1"/>
    <property type="molecule type" value="Genomic_DNA"/>
</dbReference>
<feature type="domain" description="Reverse transcriptase" evidence="3">
    <location>
        <begin position="1"/>
        <end position="245"/>
    </location>
</feature>
<dbReference type="GO" id="GO:0008270">
    <property type="term" value="F:zinc ion binding"/>
    <property type="evidence" value="ECO:0007669"/>
    <property type="project" value="UniProtKB-KW"/>
</dbReference>
<dbReference type="InterPro" id="IPR053134">
    <property type="entry name" value="RNA-dir_DNA_polymerase"/>
</dbReference>
<keyword evidence="1" id="KW-0862">Zinc</keyword>
<reference evidence="4" key="1">
    <citation type="journal article" date="2019" name="Sci. Rep.">
        <title>Draft genome of Tanacetum cinerariifolium, the natural source of mosquito coil.</title>
        <authorList>
            <person name="Yamashiro T."/>
            <person name="Shiraishi A."/>
            <person name="Satake H."/>
            <person name="Nakayama K."/>
        </authorList>
    </citation>
    <scope>NUCLEOTIDE SEQUENCE</scope>
</reference>
<dbReference type="FunFam" id="3.30.70.270:FF:000003">
    <property type="entry name" value="Transposon Ty3-G Gag-Pol polyprotein"/>
    <property type="match status" value="1"/>
</dbReference>
<dbReference type="Pfam" id="PF17919">
    <property type="entry name" value="RT_RNaseH_2"/>
    <property type="match status" value="1"/>
</dbReference>
<dbReference type="PANTHER" id="PTHR24559:SF427">
    <property type="entry name" value="RNA-DIRECTED DNA POLYMERASE"/>
    <property type="match status" value="1"/>
</dbReference>
<evidence type="ECO:0000259" key="2">
    <source>
        <dbReference type="PROSITE" id="PS50158"/>
    </source>
</evidence>
<dbReference type="SUPFAM" id="SSF56672">
    <property type="entry name" value="DNA/RNA polymerases"/>
    <property type="match status" value="1"/>
</dbReference>
<dbReference type="AlphaFoldDB" id="A0A699GN35"/>
<evidence type="ECO:0000259" key="3">
    <source>
        <dbReference type="PROSITE" id="PS50878"/>
    </source>
</evidence>
<organism evidence="4">
    <name type="scientific">Tanacetum cinerariifolium</name>
    <name type="common">Dalmatian daisy</name>
    <name type="synonym">Chrysanthemum cinerariifolium</name>
    <dbReference type="NCBI Taxonomy" id="118510"/>
    <lineage>
        <taxon>Eukaryota</taxon>
        <taxon>Viridiplantae</taxon>
        <taxon>Streptophyta</taxon>
        <taxon>Embryophyta</taxon>
        <taxon>Tracheophyta</taxon>
        <taxon>Spermatophyta</taxon>
        <taxon>Magnoliopsida</taxon>
        <taxon>eudicotyledons</taxon>
        <taxon>Gunneridae</taxon>
        <taxon>Pentapetalae</taxon>
        <taxon>asterids</taxon>
        <taxon>campanulids</taxon>
        <taxon>Asterales</taxon>
        <taxon>Asteraceae</taxon>
        <taxon>Asteroideae</taxon>
        <taxon>Anthemideae</taxon>
        <taxon>Anthemidinae</taxon>
        <taxon>Tanacetum</taxon>
    </lineage>
</organism>
<evidence type="ECO:0000256" key="1">
    <source>
        <dbReference type="PROSITE-ProRule" id="PRU00047"/>
    </source>
</evidence>
<dbReference type="PROSITE" id="PS50158">
    <property type="entry name" value="ZF_CCHC"/>
    <property type="match status" value="1"/>
</dbReference>
<proteinExistence type="predicted"/>
<comment type="caution">
    <text evidence="4">The sequence shown here is derived from an EMBL/GenBank/DDBJ whole genome shotgun (WGS) entry which is preliminary data.</text>
</comment>
<dbReference type="InterPro" id="IPR000477">
    <property type="entry name" value="RT_dom"/>
</dbReference>
<dbReference type="Gene3D" id="3.30.70.270">
    <property type="match status" value="1"/>
</dbReference>
<evidence type="ECO:0000313" key="4">
    <source>
        <dbReference type="EMBL" id="GEV45107.1"/>
    </source>
</evidence>
<keyword evidence="1" id="KW-0863">Zinc-finger</keyword>
<dbReference type="PROSITE" id="PS50878">
    <property type="entry name" value="RT_POL"/>
    <property type="match status" value="1"/>
</dbReference>
<accession>A0A699GN35</accession>